<comment type="similarity">
    <text evidence="3">Belongs to the CheD family.</text>
</comment>
<organism evidence="4 5">
    <name type="scientific">Cuneatibacter caecimuris</name>
    <dbReference type="NCBI Taxonomy" id="1796618"/>
    <lineage>
        <taxon>Bacteria</taxon>
        <taxon>Bacillati</taxon>
        <taxon>Bacillota</taxon>
        <taxon>Clostridia</taxon>
        <taxon>Lachnospirales</taxon>
        <taxon>Lachnospiraceae</taxon>
        <taxon>Cuneatibacter</taxon>
    </lineage>
</organism>
<comment type="caution">
    <text evidence="4">The sequence shown here is derived from an EMBL/GenBank/DDBJ whole genome shotgun (WGS) entry which is preliminary data.</text>
</comment>
<dbReference type="Gene3D" id="3.30.1330.200">
    <property type="match status" value="1"/>
</dbReference>
<evidence type="ECO:0000256" key="1">
    <source>
        <dbReference type="ARBA" id="ARBA00022500"/>
    </source>
</evidence>
<dbReference type="OrthoDB" id="9807202at2"/>
<dbReference type="InterPro" id="IPR011324">
    <property type="entry name" value="Cytotoxic_necrot_fac-like_cat"/>
</dbReference>
<accession>A0A4Q7P2M1</accession>
<sequence length="158" mass="17649">MEMIVVGIAEGKTAARGQALVSYALGSCVGVCLYESRLKIAGMAHVILPDQNCSRNRENEYKFAGEGTRRLIQEMYRLGGEKRYMTAKIAGGARMFRFAEMGWDIGKNNVERVKRVLEEEGIRLVGEDTGKDYGRTITFFAENGVLEVNTVRHAPLRL</sequence>
<keyword evidence="1 3" id="KW-0145">Chemotaxis</keyword>
<evidence type="ECO:0000313" key="5">
    <source>
        <dbReference type="Proteomes" id="UP000292927"/>
    </source>
</evidence>
<dbReference type="RefSeq" id="WP_130435663.1">
    <property type="nucleotide sequence ID" value="NZ_SGXF01000005.1"/>
</dbReference>
<keyword evidence="5" id="KW-1185">Reference proteome</keyword>
<protein>
    <recommendedName>
        <fullName evidence="3">Probable chemoreceptor glutamine deamidase CheD</fullName>
        <ecNumber evidence="3">3.5.1.44</ecNumber>
    </recommendedName>
</protein>
<dbReference type="CDD" id="cd16352">
    <property type="entry name" value="CheD"/>
    <property type="match status" value="1"/>
</dbReference>
<dbReference type="HAMAP" id="MF_01440">
    <property type="entry name" value="CheD"/>
    <property type="match status" value="1"/>
</dbReference>
<dbReference type="AlphaFoldDB" id="A0A4Q7P2M1"/>
<evidence type="ECO:0000256" key="3">
    <source>
        <dbReference type="HAMAP-Rule" id="MF_01440"/>
    </source>
</evidence>
<dbReference type="Proteomes" id="UP000292927">
    <property type="component" value="Unassembled WGS sequence"/>
</dbReference>
<dbReference type="EC" id="3.5.1.44" evidence="3"/>
<comment type="function">
    <text evidence="3">Probably deamidates glutamine residues to glutamate on methyl-accepting chemotaxis receptors (MCPs), playing an important role in chemotaxis.</text>
</comment>
<evidence type="ECO:0000256" key="2">
    <source>
        <dbReference type="ARBA" id="ARBA00022801"/>
    </source>
</evidence>
<dbReference type="EMBL" id="SGXF01000005">
    <property type="protein sequence ID" value="RZS94025.1"/>
    <property type="molecule type" value="Genomic_DNA"/>
</dbReference>
<dbReference type="PANTHER" id="PTHR35147:SF1">
    <property type="entry name" value="CHEMORECEPTOR GLUTAMINE DEAMIDASE CHED-RELATED"/>
    <property type="match status" value="1"/>
</dbReference>
<dbReference type="GO" id="GO:0050568">
    <property type="term" value="F:protein-glutamine glutaminase activity"/>
    <property type="evidence" value="ECO:0007669"/>
    <property type="project" value="UniProtKB-UniRule"/>
</dbReference>
<reference evidence="4 5" key="1">
    <citation type="submission" date="2019-02" db="EMBL/GenBank/DDBJ databases">
        <title>Genomic Encyclopedia of Type Strains, Phase IV (KMG-IV): sequencing the most valuable type-strain genomes for metagenomic binning, comparative biology and taxonomic classification.</title>
        <authorList>
            <person name="Goeker M."/>
        </authorList>
    </citation>
    <scope>NUCLEOTIDE SEQUENCE [LARGE SCALE GENOMIC DNA]</scope>
    <source>
        <strain evidence="4 5">DSM 29486</strain>
    </source>
</reference>
<evidence type="ECO:0000313" key="4">
    <source>
        <dbReference type="EMBL" id="RZS94025.1"/>
    </source>
</evidence>
<dbReference type="SUPFAM" id="SSF64438">
    <property type="entry name" value="CNF1/YfiH-like putative cysteine hydrolases"/>
    <property type="match status" value="1"/>
</dbReference>
<dbReference type="GO" id="GO:0006935">
    <property type="term" value="P:chemotaxis"/>
    <property type="evidence" value="ECO:0007669"/>
    <property type="project" value="UniProtKB-UniRule"/>
</dbReference>
<gene>
    <name evidence="3" type="primary">cheD</name>
    <name evidence="4" type="ORF">EV209_2388</name>
</gene>
<dbReference type="InterPro" id="IPR038592">
    <property type="entry name" value="CheD-like_sf"/>
</dbReference>
<dbReference type="Pfam" id="PF03975">
    <property type="entry name" value="CheD"/>
    <property type="match status" value="1"/>
</dbReference>
<proteinExistence type="inferred from homology"/>
<comment type="catalytic activity">
    <reaction evidence="3">
        <text>L-glutaminyl-[protein] + H2O = L-glutamyl-[protein] + NH4(+)</text>
        <dbReference type="Rhea" id="RHEA:16441"/>
        <dbReference type="Rhea" id="RHEA-COMP:10207"/>
        <dbReference type="Rhea" id="RHEA-COMP:10208"/>
        <dbReference type="ChEBI" id="CHEBI:15377"/>
        <dbReference type="ChEBI" id="CHEBI:28938"/>
        <dbReference type="ChEBI" id="CHEBI:29973"/>
        <dbReference type="ChEBI" id="CHEBI:30011"/>
        <dbReference type="EC" id="3.5.1.44"/>
    </reaction>
</comment>
<name>A0A4Q7P2M1_9FIRM</name>
<keyword evidence="2 3" id="KW-0378">Hydrolase</keyword>
<dbReference type="InterPro" id="IPR005659">
    <property type="entry name" value="Chemorcpt_Glu_NH3ase_CheD"/>
</dbReference>
<dbReference type="PANTHER" id="PTHR35147">
    <property type="entry name" value="CHEMORECEPTOR GLUTAMINE DEAMIDASE CHED-RELATED"/>
    <property type="match status" value="1"/>
</dbReference>